<dbReference type="InterPro" id="IPR051051">
    <property type="entry name" value="E3_ubiq-ligase_TRIM/RNF"/>
</dbReference>
<evidence type="ECO:0000256" key="3">
    <source>
        <dbReference type="ARBA" id="ARBA00022833"/>
    </source>
</evidence>
<sequence length="69" mass="7990">ISRKPNINQRCPVCTEVFKDPVSMPCGHSYCKHCIEIYWSKPTQAGAYACPQCRKRFRDRPVVNKSNVF</sequence>
<name>A0A673LZZ2_9TELE</name>
<feature type="domain" description="RING-type" evidence="5">
    <location>
        <begin position="11"/>
        <end position="54"/>
    </location>
</feature>
<dbReference type="PANTHER" id="PTHR25465">
    <property type="entry name" value="B-BOX DOMAIN CONTAINING"/>
    <property type="match status" value="1"/>
</dbReference>
<evidence type="ECO:0000259" key="5">
    <source>
        <dbReference type="PROSITE" id="PS50089"/>
    </source>
</evidence>
<accession>A0A673LZZ2</accession>
<dbReference type="PROSITE" id="PS50089">
    <property type="entry name" value="ZF_RING_2"/>
    <property type="match status" value="1"/>
</dbReference>
<evidence type="ECO:0000256" key="2">
    <source>
        <dbReference type="ARBA" id="ARBA00022771"/>
    </source>
</evidence>
<reference evidence="6" key="2">
    <citation type="submission" date="2025-09" db="UniProtKB">
        <authorList>
            <consortium name="Ensembl"/>
        </authorList>
    </citation>
    <scope>IDENTIFICATION</scope>
</reference>
<dbReference type="InterPro" id="IPR013083">
    <property type="entry name" value="Znf_RING/FYVE/PHD"/>
</dbReference>
<keyword evidence="1" id="KW-0479">Metal-binding</keyword>
<dbReference type="SUPFAM" id="SSF57850">
    <property type="entry name" value="RING/U-box"/>
    <property type="match status" value="1"/>
</dbReference>
<keyword evidence="2 4" id="KW-0863">Zinc-finger</keyword>
<dbReference type="PANTHER" id="PTHR25465:SF5">
    <property type="entry name" value="E3 UBIQUITIN_ISG15 LIGASE TRIM25-RELATED"/>
    <property type="match status" value="1"/>
</dbReference>
<dbReference type="InterPro" id="IPR017907">
    <property type="entry name" value="Znf_RING_CS"/>
</dbReference>
<protein>
    <recommendedName>
        <fullName evidence="5">RING-type domain-containing protein</fullName>
    </recommendedName>
</protein>
<dbReference type="Pfam" id="PF15227">
    <property type="entry name" value="zf-C3HC4_4"/>
    <property type="match status" value="1"/>
</dbReference>
<keyword evidence="7" id="KW-1185">Reference proteome</keyword>
<evidence type="ECO:0000256" key="4">
    <source>
        <dbReference type="PROSITE-ProRule" id="PRU00175"/>
    </source>
</evidence>
<evidence type="ECO:0000313" key="6">
    <source>
        <dbReference type="Ensembl" id="ENSSRHP00000085092.1"/>
    </source>
</evidence>
<dbReference type="Ensembl" id="ENSSRHT00000087394.1">
    <property type="protein sequence ID" value="ENSSRHP00000085092.1"/>
    <property type="gene ID" value="ENSSRHG00000042113.1"/>
</dbReference>
<proteinExistence type="predicted"/>
<organism evidence="6 7">
    <name type="scientific">Sinocyclocheilus rhinocerous</name>
    <dbReference type="NCBI Taxonomy" id="307959"/>
    <lineage>
        <taxon>Eukaryota</taxon>
        <taxon>Metazoa</taxon>
        <taxon>Chordata</taxon>
        <taxon>Craniata</taxon>
        <taxon>Vertebrata</taxon>
        <taxon>Euteleostomi</taxon>
        <taxon>Actinopterygii</taxon>
        <taxon>Neopterygii</taxon>
        <taxon>Teleostei</taxon>
        <taxon>Ostariophysi</taxon>
        <taxon>Cypriniformes</taxon>
        <taxon>Cyprinidae</taxon>
        <taxon>Cyprininae</taxon>
        <taxon>Sinocyclocheilus</taxon>
    </lineage>
</organism>
<evidence type="ECO:0000313" key="7">
    <source>
        <dbReference type="Proteomes" id="UP000472270"/>
    </source>
</evidence>
<reference evidence="6" key="1">
    <citation type="submission" date="2025-08" db="UniProtKB">
        <authorList>
            <consortium name="Ensembl"/>
        </authorList>
    </citation>
    <scope>IDENTIFICATION</scope>
</reference>
<keyword evidence="3" id="KW-0862">Zinc</keyword>
<evidence type="ECO:0000256" key="1">
    <source>
        <dbReference type="ARBA" id="ARBA00022723"/>
    </source>
</evidence>
<dbReference type="Gene3D" id="3.30.40.10">
    <property type="entry name" value="Zinc/RING finger domain, C3HC4 (zinc finger)"/>
    <property type="match status" value="1"/>
</dbReference>
<dbReference type="SMART" id="SM00184">
    <property type="entry name" value="RING"/>
    <property type="match status" value="1"/>
</dbReference>
<dbReference type="PROSITE" id="PS00518">
    <property type="entry name" value="ZF_RING_1"/>
    <property type="match status" value="1"/>
</dbReference>
<dbReference type="InterPro" id="IPR001841">
    <property type="entry name" value="Znf_RING"/>
</dbReference>
<dbReference type="AlphaFoldDB" id="A0A673LZZ2"/>
<dbReference type="Proteomes" id="UP000472270">
    <property type="component" value="Unassembled WGS sequence"/>
</dbReference>
<dbReference type="GO" id="GO:0008270">
    <property type="term" value="F:zinc ion binding"/>
    <property type="evidence" value="ECO:0007669"/>
    <property type="project" value="UniProtKB-KW"/>
</dbReference>